<dbReference type="AlphaFoldDB" id="M0IH10"/>
<accession>M0IH10</accession>
<dbReference type="STRING" id="662479.C440_08677"/>
<keyword evidence="3" id="KW-1185">Reference proteome</keyword>
<proteinExistence type="predicted"/>
<comment type="caution">
    <text evidence="2">The sequence shown here is derived from an EMBL/GenBank/DDBJ whole genome shotgun (WGS) entry which is preliminary data.</text>
</comment>
<evidence type="ECO:0000313" key="2">
    <source>
        <dbReference type="EMBL" id="ELZ95138.1"/>
    </source>
</evidence>
<keyword evidence="1" id="KW-0812">Transmembrane</keyword>
<evidence type="ECO:0000313" key="3">
    <source>
        <dbReference type="Proteomes" id="UP000011550"/>
    </source>
</evidence>
<dbReference type="PATRIC" id="fig|662479.7.peg.1754"/>
<name>M0IH10_9EURY</name>
<dbReference type="EMBL" id="AOLN01000011">
    <property type="protein sequence ID" value="ELZ95138.1"/>
    <property type="molecule type" value="Genomic_DNA"/>
</dbReference>
<feature type="transmembrane region" description="Helical" evidence="1">
    <location>
        <begin position="27"/>
        <end position="53"/>
    </location>
</feature>
<gene>
    <name evidence="2" type="ORF">C440_08677</name>
</gene>
<organism evidence="2 3">
    <name type="scientific">Haloferax mucosum ATCC BAA-1512</name>
    <dbReference type="NCBI Taxonomy" id="662479"/>
    <lineage>
        <taxon>Archaea</taxon>
        <taxon>Methanobacteriati</taxon>
        <taxon>Methanobacteriota</taxon>
        <taxon>Stenosarchaea group</taxon>
        <taxon>Halobacteria</taxon>
        <taxon>Halobacteriales</taxon>
        <taxon>Haloferacaceae</taxon>
        <taxon>Haloferax</taxon>
    </lineage>
</organism>
<protein>
    <submittedName>
        <fullName evidence="2">Uncharacterized protein</fullName>
    </submittedName>
</protein>
<feature type="transmembrane region" description="Helical" evidence="1">
    <location>
        <begin position="74"/>
        <end position="100"/>
    </location>
</feature>
<keyword evidence="1" id="KW-0472">Membrane</keyword>
<keyword evidence="1" id="KW-1133">Transmembrane helix</keyword>
<evidence type="ECO:0000256" key="1">
    <source>
        <dbReference type="SAM" id="Phobius"/>
    </source>
</evidence>
<sequence length="113" mass="12534">MLFGILELLSRQSLSRALVHDSLGDYFLYFVMSILSQWGAILFGLVVLVALVLDIRGLRNSEALWRPNWAWGLLGLPNLAVGVYPPILAASVPLLSFYLYRRGKQVGTPSFGP</sequence>
<dbReference type="Proteomes" id="UP000011550">
    <property type="component" value="Unassembled WGS sequence"/>
</dbReference>
<reference evidence="2 3" key="1">
    <citation type="journal article" date="2014" name="PLoS Genet.">
        <title>Phylogenetically driven sequencing of extremely halophilic archaea reveals strategies for static and dynamic osmo-response.</title>
        <authorList>
            <person name="Becker E.A."/>
            <person name="Seitzer P.M."/>
            <person name="Tritt A."/>
            <person name="Larsen D."/>
            <person name="Krusor M."/>
            <person name="Yao A.I."/>
            <person name="Wu D."/>
            <person name="Madern D."/>
            <person name="Eisen J.A."/>
            <person name="Darling A.E."/>
            <person name="Facciotti M.T."/>
        </authorList>
    </citation>
    <scope>NUCLEOTIDE SEQUENCE [LARGE SCALE GENOMIC DNA]</scope>
    <source>
        <strain evidence="2 3">ATCC BAA-1512</strain>
    </source>
</reference>